<feature type="transmembrane region" description="Helical" evidence="7">
    <location>
        <begin position="64"/>
        <end position="80"/>
    </location>
</feature>
<dbReference type="STRING" id="1801663.A2175_01655"/>
<dbReference type="InterPro" id="IPR003416">
    <property type="entry name" value="MgtC/SapB/SrpB/YhiD_fam"/>
</dbReference>
<dbReference type="Proteomes" id="UP000176755">
    <property type="component" value="Unassembled WGS sequence"/>
</dbReference>
<dbReference type="Pfam" id="PF02308">
    <property type="entry name" value="MgtC"/>
    <property type="match status" value="1"/>
</dbReference>
<evidence type="ECO:0000256" key="7">
    <source>
        <dbReference type="SAM" id="Phobius"/>
    </source>
</evidence>
<accession>A0A1G2DZP8</accession>
<evidence type="ECO:0000259" key="8">
    <source>
        <dbReference type="Pfam" id="PF02308"/>
    </source>
</evidence>
<evidence type="ECO:0000256" key="2">
    <source>
        <dbReference type="ARBA" id="ARBA00009298"/>
    </source>
</evidence>
<dbReference type="AlphaFoldDB" id="A0A1G2DZP8"/>
<proteinExistence type="inferred from homology"/>
<feature type="domain" description="MgtC/SapB/SrpB/YhiD N-terminal" evidence="8">
    <location>
        <begin position="9"/>
        <end position="132"/>
    </location>
</feature>
<dbReference type="InterPro" id="IPR049177">
    <property type="entry name" value="MgtC_SapB_SrpB_YhiD_N"/>
</dbReference>
<protein>
    <recommendedName>
        <fullName evidence="8">MgtC/SapB/SrpB/YhiD N-terminal domain-containing protein</fullName>
    </recommendedName>
</protein>
<comment type="similarity">
    <text evidence="2">Belongs to the MgtC/SapB family.</text>
</comment>
<feature type="transmembrane region" description="Helical" evidence="7">
    <location>
        <begin position="87"/>
        <end position="105"/>
    </location>
</feature>
<organism evidence="9 10">
    <name type="scientific">Candidatus Nealsonbacteria bacterium RBG_13_42_11</name>
    <dbReference type="NCBI Taxonomy" id="1801663"/>
    <lineage>
        <taxon>Bacteria</taxon>
        <taxon>Candidatus Nealsoniibacteriota</taxon>
    </lineage>
</organism>
<keyword evidence="3" id="KW-1003">Cell membrane</keyword>
<evidence type="ECO:0000256" key="3">
    <source>
        <dbReference type="ARBA" id="ARBA00022475"/>
    </source>
</evidence>
<evidence type="ECO:0000313" key="10">
    <source>
        <dbReference type="Proteomes" id="UP000176755"/>
    </source>
</evidence>
<keyword evidence="6 7" id="KW-0472">Membrane</keyword>
<dbReference type="GO" id="GO:0005886">
    <property type="term" value="C:plasma membrane"/>
    <property type="evidence" value="ECO:0007669"/>
    <property type="project" value="UniProtKB-SubCell"/>
</dbReference>
<comment type="caution">
    <text evidence="9">The sequence shown here is derived from an EMBL/GenBank/DDBJ whole genome shotgun (WGS) entry which is preliminary data.</text>
</comment>
<dbReference type="PANTHER" id="PTHR33778:SF1">
    <property type="entry name" value="MAGNESIUM TRANSPORTER YHID-RELATED"/>
    <property type="match status" value="1"/>
</dbReference>
<keyword evidence="4 7" id="KW-0812">Transmembrane</keyword>
<evidence type="ECO:0000313" key="9">
    <source>
        <dbReference type="EMBL" id="OGZ19013.1"/>
    </source>
</evidence>
<sequence>MDLQIIFQLFLAAILGSLIGLEREYKRKGAGLQTYSLVSLGACFFSIISLSLTEANIIKDPAPIILAIALGTGFIGAGSISRGEGRIEGLTTAAGIWITAAIGLATGASFYFVAFFVTFLTILILAGLGLIEEKFFR</sequence>
<evidence type="ECO:0000256" key="1">
    <source>
        <dbReference type="ARBA" id="ARBA00004651"/>
    </source>
</evidence>
<feature type="transmembrane region" description="Helical" evidence="7">
    <location>
        <begin position="6"/>
        <end position="22"/>
    </location>
</feature>
<evidence type="ECO:0000256" key="4">
    <source>
        <dbReference type="ARBA" id="ARBA00022692"/>
    </source>
</evidence>
<dbReference type="PRINTS" id="PR01837">
    <property type="entry name" value="MGTCSAPBPROT"/>
</dbReference>
<dbReference type="PANTHER" id="PTHR33778">
    <property type="entry name" value="PROTEIN MGTC"/>
    <property type="match status" value="1"/>
</dbReference>
<gene>
    <name evidence="9" type="ORF">A2175_01655</name>
</gene>
<dbReference type="EMBL" id="MHLY01000003">
    <property type="protein sequence ID" value="OGZ19013.1"/>
    <property type="molecule type" value="Genomic_DNA"/>
</dbReference>
<evidence type="ECO:0000256" key="6">
    <source>
        <dbReference type="ARBA" id="ARBA00023136"/>
    </source>
</evidence>
<feature type="transmembrane region" description="Helical" evidence="7">
    <location>
        <begin position="34"/>
        <end position="52"/>
    </location>
</feature>
<comment type="subcellular location">
    <subcellularLocation>
        <location evidence="1">Cell membrane</location>
        <topology evidence="1">Multi-pass membrane protein</topology>
    </subcellularLocation>
</comment>
<feature type="transmembrane region" description="Helical" evidence="7">
    <location>
        <begin position="111"/>
        <end position="131"/>
    </location>
</feature>
<name>A0A1G2DZP8_9BACT</name>
<reference evidence="9 10" key="1">
    <citation type="journal article" date="2016" name="Nat. Commun.">
        <title>Thousands of microbial genomes shed light on interconnected biogeochemical processes in an aquifer system.</title>
        <authorList>
            <person name="Anantharaman K."/>
            <person name="Brown C.T."/>
            <person name="Hug L.A."/>
            <person name="Sharon I."/>
            <person name="Castelle C.J."/>
            <person name="Probst A.J."/>
            <person name="Thomas B.C."/>
            <person name="Singh A."/>
            <person name="Wilkins M.J."/>
            <person name="Karaoz U."/>
            <person name="Brodie E.L."/>
            <person name="Williams K.H."/>
            <person name="Hubbard S.S."/>
            <person name="Banfield J.F."/>
        </authorList>
    </citation>
    <scope>NUCLEOTIDE SEQUENCE [LARGE SCALE GENOMIC DNA]</scope>
</reference>
<keyword evidence="5 7" id="KW-1133">Transmembrane helix</keyword>
<evidence type="ECO:0000256" key="5">
    <source>
        <dbReference type="ARBA" id="ARBA00022989"/>
    </source>
</evidence>